<feature type="region of interest" description="Disordered" evidence="1">
    <location>
        <begin position="1"/>
        <end position="79"/>
    </location>
</feature>
<feature type="compositionally biased region" description="Basic and acidic residues" evidence="1">
    <location>
        <begin position="40"/>
        <end position="55"/>
    </location>
</feature>
<accession>A0A9K3GJF0</accession>
<evidence type="ECO:0000313" key="2">
    <source>
        <dbReference type="EMBL" id="GIQ85062.1"/>
    </source>
</evidence>
<gene>
    <name evidence="2" type="ORF">KIPB_006674</name>
</gene>
<keyword evidence="3" id="KW-1185">Reference proteome</keyword>
<dbReference type="AlphaFoldDB" id="A0A9K3GJF0"/>
<feature type="compositionally biased region" description="Basic and acidic residues" evidence="1">
    <location>
        <begin position="64"/>
        <end position="79"/>
    </location>
</feature>
<evidence type="ECO:0000313" key="3">
    <source>
        <dbReference type="Proteomes" id="UP000265618"/>
    </source>
</evidence>
<comment type="caution">
    <text evidence="2">The sequence shown here is derived from an EMBL/GenBank/DDBJ whole genome shotgun (WGS) entry which is preliminary data.</text>
</comment>
<evidence type="ECO:0000256" key="1">
    <source>
        <dbReference type="SAM" id="MobiDB-lite"/>
    </source>
</evidence>
<dbReference type="Proteomes" id="UP000265618">
    <property type="component" value="Unassembled WGS sequence"/>
</dbReference>
<name>A0A9K3GJF0_9EUKA</name>
<protein>
    <submittedName>
        <fullName evidence="2">Uncharacterized protein</fullName>
    </submittedName>
</protein>
<sequence length="79" mass="8549">MSSGTQSTPTVSKPMKKAFVDPRSPTAVRTPIVVSQEPKAFVDPRSPHGSSDDFTRTPIAADVPSKEARKPGKLREFPN</sequence>
<proteinExistence type="predicted"/>
<dbReference type="EMBL" id="BDIP01001748">
    <property type="protein sequence ID" value="GIQ85062.1"/>
    <property type="molecule type" value="Genomic_DNA"/>
</dbReference>
<organism evidence="2 3">
    <name type="scientific">Kipferlia bialata</name>
    <dbReference type="NCBI Taxonomy" id="797122"/>
    <lineage>
        <taxon>Eukaryota</taxon>
        <taxon>Metamonada</taxon>
        <taxon>Carpediemonas-like organisms</taxon>
        <taxon>Kipferlia</taxon>
    </lineage>
</organism>
<feature type="compositionally biased region" description="Polar residues" evidence="1">
    <location>
        <begin position="1"/>
        <end position="11"/>
    </location>
</feature>
<reference evidence="2 3" key="1">
    <citation type="journal article" date="2018" name="PLoS ONE">
        <title>The draft genome of Kipferlia bialata reveals reductive genome evolution in fornicate parasites.</title>
        <authorList>
            <person name="Tanifuji G."/>
            <person name="Takabayashi S."/>
            <person name="Kume K."/>
            <person name="Takagi M."/>
            <person name="Nakayama T."/>
            <person name="Kamikawa R."/>
            <person name="Inagaki Y."/>
            <person name="Hashimoto T."/>
        </authorList>
    </citation>
    <scope>NUCLEOTIDE SEQUENCE [LARGE SCALE GENOMIC DNA]</scope>
    <source>
        <strain evidence="2">NY0173</strain>
    </source>
</reference>